<feature type="transmembrane region" description="Helical" evidence="1">
    <location>
        <begin position="46"/>
        <end position="65"/>
    </location>
</feature>
<accession>A0A836YW34</accession>
<keyword evidence="1" id="KW-1133">Transmembrane helix</keyword>
<gene>
    <name evidence="2" type="ORF">LAKU_20c00110</name>
</gene>
<evidence type="ECO:0000313" key="3">
    <source>
        <dbReference type="Proteomes" id="UP000026921"/>
    </source>
</evidence>
<proteinExistence type="predicted"/>
<evidence type="ECO:0000313" key="2">
    <source>
        <dbReference type="EMBL" id="KDB00566.1"/>
    </source>
</evidence>
<keyword evidence="1" id="KW-0812">Transmembrane</keyword>
<reference evidence="2 3" key="1">
    <citation type="journal article" date="2015" name="Stand. Genomic Sci.">
        <title>High quality draft genome of Lactobacillus kunkeei EFB6, isolated from a German European foulbrood outbreak of honeybees.</title>
        <authorList>
            <person name="Djukic M."/>
            <person name="Poehlein A."/>
            <person name="Strauss J."/>
            <person name="Tann F.J."/>
            <person name="Leimbach A."/>
            <person name="Hoppert M."/>
            <person name="Daniel R."/>
        </authorList>
    </citation>
    <scope>NUCLEOTIDE SEQUENCE [LARGE SCALE GENOMIC DNA]</scope>
    <source>
        <strain evidence="2 3">EFB6</strain>
    </source>
</reference>
<dbReference type="EMBL" id="AZBY01000020">
    <property type="protein sequence ID" value="KDB00566.1"/>
    <property type="molecule type" value="Genomic_DNA"/>
</dbReference>
<organism evidence="2 3">
    <name type="scientific">Apilactobacillus kunkeei EFB6</name>
    <dbReference type="NCBI Taxonomy" id="1419324"/>
    <lineage>
        <taxon>Bacteria</taxon>
        <taxon>Bacillati</taxon>
        <taxon>Bacillota</taxon>
        <taxon>Bacilli</taxon>
        <taxon>Lactobacillales</taxon>
        <taxon>Lactobacillaceae</taxon>
        <taxon>Apilactobacillus</taxon>
    </lineage>
</organism>
<feature type="transmembrane region" description="Helical" evidence="1">
    <location>
        <begin position="71"/>
        <end position="89"/>
    </location>
</feature>
<name>A0A836YW34_9LACO</name>
<evidence type="ECO:0000256" key="1">
    <source>
        <dbReference type="SAM" id="Phobius"/>
    </source>
</evidence>
<dbReference type="AlphaFoldDB" id="A0A836YW34"/>
<comment type="caution">
    <text evidence="2">The sequence shown here is derived from an EMBL/GenBank/DDBJ whole genome shotgun (WGS) entry which is preliminary data.</text>
</comment>
<protein>
    <submittedName>
        <fullName evidence="2">Uncharacterized protein</fullName>
    </submittedName>
</protein>
<keyword evidence="1" id="KW-0472">Membrane</keyword>
<sequence length="90" mass="9359">MLVTNGHIDSLALSIAAIAWGIGAGVSQASYTLIPSKLLSIFDDKFIVGCGMLLGSLPLSGFVLSTSAPKVSMITIISIVFIIVFATMLE</sequence>
<dbReference type="Proteomes" id="UP000026921">
    <property type="component" value="Unassembled WGS sequence"/>
</dbReference>
<feature type="transmembrane region" description="Helical" evidence="1">
    <location>
        <begin position="12"/>
        <end position="34"/>
    </location>
</feature>